<accession>A0ABS2YN23</accession>
<gene>
    <name evidence="1" type="primary">Aurkaip1_0</name>
    <name evidence="1" type="ORF">GTO93_0003226</name>
</gene>
<evidence type="ECO:0000313" key="2">
    <source>
        <dbReference type="Proteomes" id="UP001166093"/>
    </source>
</evidence>
<keyword evidence="2" id="KW-1185">Reference proteome</keyword>
<name>A0ABS2YN23_POLSP</name>
<evidence type="ECO:0000313" key="1">
    <source>
        <dbReference type="EMBL" id="MBN3288159.1"/>
    </source>
</evidence>
<feature type="non-terminal residue" evidence="1">
    <location>
        <position position="52"/>
    </location>
</feature>
<comment type="caution">
    <text evidence="1">The sequence shown here is derived from an EMBL/GenBank/DDBJ whole genome shotgun (WGS) entry which is preliminary data.</text>
</comment>
<dbReference type="EMBL" id="JAAWVQ010172837">
    <property type="protein sequence ID" value="MBN3288159.1"/>
    <property type="molecule type" value="Genomic_DNA"/>
</dbReference>
<feature type="non-terminal residue" evidence="1">
    <location>
        <position position="1"/>
    </location>
</feature>
<protein>
    <submittedName>
        <fullName evidence="1">AKIP protein</fullName>
    </submittedName>
</protein>
<organism evidence="1 2">
    <name type="scientific">Polyodon spathula</name>
    <name type="common">North American paddlefish</name>
    <name type="synonym">Squalus spathula</name>
    <dbReference type="NCBI Taxonomy" id="7913"/>
    <lineage>
        <taxon>Eukaryota</taxon>
        <taxon>Metazoa</taxon>
        <taxon>Chordata</taxon>
        <taxon>Craniata</taxon>
        <taxon>Vertebrata</taxon>
        <taxon>Euteleostomi</taxon>
        <taxon>Actinopterygii</taxon>
        <taxon>Chondrostei</taxon>
        <taxon>Acipenseriformes</taxon>
        <taxon>Polyodontidae</taxon>
        <taxon>Polyodon</taxon>
    </lineage>
</organism>
<reference evidence="1" key="1">
    <citation type="journal article" date="2021" name="Cell">
        <title>Tracing the genetic footprints of vertebrate landing in non-teleost ray-finned fishes.</title>
        <authorList>
            <person name="Bi X."/>
            <person name="Wang K."/>
            <person name="Yang L."/>
            <person name="Pan H."/>
            <person name="Jiang H."/>
            <person name="Wei Q."/>
            <person name="Fang M."/>
            <person name="Yu H."/>
            <person name="Zhu C."/>
            <person name="Cai Y."/>
            <person name="He Y."/>
            <person name="Gan X."/>
            <person name="Zeng H."/>
            <person name="Yu D."/>
            <person name="Zhu Y."/>
            <person name="Jiang H."/>
            <person name="Qiu Q."/>
            <person name="Yang H."/>
            <person name="Zhang Y.E."/>
            <person name="Wang W."/>
            <person name="Zhu M."/>
            <person name="He S."/>
            <person name="Zhang G."/>
        </authorList>
    </citation>
    <scope>NUCLEOTIDE SEQUENCE</scope>
    <source>
        <strain evidence="1">Pddl_001</strain>
    </source>
</reference>
<proteinExistence type="predicted"/>
<sequence length="52" mass="5971">MCVTLSLSSLSLSQGWFEKDLKQIWIRAGLRQAPEGWQAPKIYVKQYQGKSD</sequence>
<dbReference type="Proteomes" id="UP001166093">
    <property type="component" value="Unassembled WGS sequence"/>
</dbReference>